<dbReference type="PROSITE" id="PS50026">
    <property type="entry name" value="EGF_3"/>
    <property type="match status" value="2"/>
</dbReference>
<accession>L5L7T4</accession>
<dbReference type="STRING" id="9402.L5L7T4"/>
<keyword evidence="2 7" id="KW-0732">Signal</keyword>
<evidence type="ECO:0000256" key="7">
    <source>
        <dbReference type="SAM" id="SignalP"/>
    </source>
</evidence>
<dbReference type="Proteomes" id="UP000010552">
    <property type="component" value="Unassembled WGS sequence"/>
</dbReference>
<dbReference type="InterPro" id="IPR001881">
    <property type="entry name" value="EGF-like_Ca-bd_dom"/>
</dbReference>
<keyword evidence="10" id="KW-1185">Reference proteome</keyword>
<feature type="signal peptide" evidence="7">
    <location>
        <begin position="1"/>
        <end position="18"/>
    </location>
</feature>
<evidence type="ECO:0000313" key="10">
    <source>
        <dbReference type="Proteomes" id="UP000010552"/>
    </source>
</evidence>
<dbReference type="SMART" id="SM00181">
    <property type="entry name" value="EGF"/>
    <property type="match status" value="2"/>
</dbReference>
<keyword evidence="9" id="KW-0675">Receptor</keyword>
<dbReference type="PROSITE" id="PS01187">
    <property type="entry name" value="EGF_CA"/>
    <property type="match status" value="1"/>
</dbReference>
<evidence type="ECO:0000256" key="4">
    <source>
        <dbReference type="ARBA" id="ARBA00023157"/>
    </source>
</evidence>
<feature type="chain" id="PRO_5003969908" evidence="7">
    <location>
        <begin position="19"/>
        <end position="285"/>
    </location>
</feature>
<dbReference type="GO" id="GO:0004930">
    <property type="term" value="F:G protein-coupled receptor activity"/>
    <property type="evidence" value="ECO:0007669"/>
    <property type="project" value="TreeGrafter"/>
</dbReference>
<dbReference type="InParanoid" id="L5L7T4"/>
<proteinExistence type="predicted"/>
<dbReference type="FunFam" id="2.10.25.10:FF:000243">
    <property type="entry name" value="Adhesion G protein-coupled receptor E1"/>
    <property type="match status" value="1"/>
</dbReference>
<gene>
    <name evidence="9" type="ORF">PAL_GLEAN10006138</name>
</gene>
<dbReference type="Pfam" id="PF07645">
    <property type="entry name" value="EGF_CA"/>
    <property type="match status" value="2"/>
</dbReference>
<keyword evidence="4" id="KW-1015">Disulfide bond</keyword>
<dbReference type="EMBL" id="KB030265">
    <property type="protein sequence ID" value="ELK19470.1"/>
    <property type="molecule type" value="Genomic_DNA"/>
</dbReference>
<keyword evidence="1 6" id="KW-0245">EGF-like domain</keyword>
<evidence type="ECO:0000256" key="2">
    <source>
        <dbReference type="ARBA" id="ARBA00022729"/>
    </source>
</evidence>
<dbReference type="Gene3D" id="2.10.25.10">
    <property type="entry name" value="Laminin"/>
    <property type="match status" value="2"/>
</dbReference>
<protein>
    <submittedName>
        <fullName evidence="9">EGF-like module-containing mucin-like hormone receptor-like 1</fullName>
    </submittedName>
</protein>
<reference evidence="10" key="1">
    <citation type="journal article" date="2013" name="Science">
        <title>Comparative analysis of bat genomes provides insight into the evolution of flight and immunity.</title>
        <authorList>
            <person name="Zhang G."/>
            <person name="Cowled C."/>
            <person name="Shi Z."/>
            <person name="Huang Z."/>
            <person name="Bishop-Lilly K.A."/>
            <person name="Fang X."/>
            <person name="Wynne J.W."/>
            <person name="Xiong Z."/>
            <person name="Baker M.L."/>
            <person name="Zhao W."/>
            <person name="Tachedjian M."/>
            <person name="Zhu Y."/>
            <person name="Zhou P."/>
            <person name="Jiang X."/>
            <person name="Ng J."/>
            <person name="Yang L."/>
            <person name="Wu L."/>
            <person name="Xiao J."/>
            <person name="Feng Y."/>
            <person name="Chen Y."/>
            <person name="Sun X."/>
            <person name="Zhang Y."/>
            <person name="Marsh G.A."/>
            <person name="Crameri G."/>
            <person name="Broder C.C."/>
            <person name="Frey K.G."/>
            <person name="Wang L.F."/>
            <person name="Wang J."/>
        </authorList>
    </citation>
    <scope>NUCLEOTIDE SEQUENCE [LARGE SCALE GENOMIC DNA]</scope>
</reference>
<evidence type="ECO:0000256" key="3">
    <source>
        <dbReference type="ARBA" id="ARBA00022737"/>
    </source>
</evidence>
<keyword evidence="5" id="KW-0325">Glycoprotein</keyword>
<dbReference type="InterPro" id="IPR018097">
    <property type="entry name" value="EGF_Ca-bd_CS"/>
</dbReference>
<sequence length="285" mass="30688">MWCFSLLLFCGVNECSDSTTCPAYATCTDTAESYYCTCKRGFLSSSGLNQFTGPGVECNDVDECANPRACPENTTCHNSLGSYSCVCNPGFESSTGNISFHGPGGTCKAVPFKCKEDMIPNNEQVQRCQVGAALGSEYVPFCALMNATFSILDGACAKNTTIVSLERTAEKFASVIEKLSNWSSLTKDETSTVGTVLLESVESTVLAAFLKPSANSSQTIRTEFLDIESKVIEDECTEENMVFNMKAGGNEMKIGCSTIKESKSTGVDSLMRIKEGGLGKFNQEY</sequence>
<dbReference type="PANTHER" id="PTHR12011:SF449">
    <property type="entry name" value="ADHESION G PROTEIN-COUPLED RECEPTOR E1"/>
    <property type="match status" value="1"/>
</dbReference>
<evidence type="ECO:0000256" key="1">
    <source>
        <dbReference type="ARBA" id="ARBA00022536"/>
    </source>
</evidence>
<feature type="domain" description="EGF-like" evidence="8">
    <location>
        <begin position="60"/>
        <end position="97"/>
    </location>
</feature>
<evidence type="ECO:0000313" key="9">
    <source>
        <dbReference type="EMBL" id="ELK19470.1"/>
    </source>
</evidence>
<dbReference type="GO" id="GO:0007189">
    <property type="term" value="P:adenylate cyclase-activating G protein-coupled receptor signaling pathway"/>
    <property type="evidence" value="ECO:0007669"/>
    <property type="project" value="TreeGrafter"/>
</dbReference>
<dbReference type="InterPro" id="IPR049883">
    <property type="entry name" value="NOTCH1_EGF-like"/>
</dbReference>
<dbReference type="FunFam" id="2.10.25.10:FF:000038">
    <property type="entry name" value="Fibrillin 2"/>
    <property type="match status" value="1"/>
</dbReference>
<organism evidence="9 10">
    <name type="scientific">Pteropus alecto</name>
    <name type="common">Black flying fox</name>
    <dbReference type="NCBI Taxonomy" id="9402"/>
    <lineage>
        <taxon>Eukaryota</taxon>
        <taxon>Metazoa</taxon>
        <taxon>Chordata</taxon>
        <taxon>Craniata</taxon>
        <taxon>Vertebrata</taxon>
        <taxon>Euteleostomi</taxon>
        <taxon>Mammalia</taxon>
        <taxon>Eutheria</taxon>
        <taxon>Laurasiatheria</taxon>
        <taxon>Chiroptera</taxon>
        <taxon>Yinpterochiroptera</taxon>
        <taxon>Pteropodoidea</taxon>
        <taxon>Pteropodidae</taxon>
        <taxon>Pteropodinae</taxon>
        <taxon>Pteropus</taxon>
    </lineage>
</organism>
<evidence type="ECO:0000259" key="8">
    <source>
        <dbReference type="PROSITE" id="PS50026"/>
    </source>
</evidence>
<dbReference type="InterPro" id="IPR000742">
    <property type="entry name" value="EGF"/>
</dbReference>
<dbReference type="PANTHER" id="PTHR12011">
    <property type="entry name" value="ADHESION G-PROTEIN COUPLED RECEPTOR"/>
    <property type="match status" value="1"/>
</dbReference>
<dbReference type="AlphaFoldDB" id="L5L7T4"/>
<dbReference type="SUPFAM" id="SSF57196">
    <property type="entry name" value="EGF/Laminin"/>
    <property type="match status" value="2"/>
</dbReference>
<feature type="domain" description="EGF-like" evidence="8">
    <location>
        <begin position="11"/>
        <end position="48"/>
    </location>
</feature>
<comment type="caution">
    <text evidence="6">Lacks conserved residue(s) required for the propagation of feature annotation.</text>
</comment>
<dbReference type="InterPro" id="IPR000152">
    <property type="entry name" value="EGF-type_Asp/Asn_hydroxyl_site"/>
</dbReference>
<evidence type="ECO:0000256" key="6">
    <source>
        <dbReference type="PROSITE-ProRule" id="PRU00076"/>
    </source>
</evidence>
<dbReference type="CDD" id="cd00054">
    <property type="entry name" value="EGF_CA"/>
    <property type="match status" value="2"/>
</dbReference>
<dbReference type="GO" id="GO:0005886">
    <property type="term" value="C:plasma membrane"/>
    <property type="evidence" value="ECO:0007669"/>
    <property type="project" value="TreeGrafter"/>
</dbReference>
<keyword evidence="3" id="KW-0677">Repeat</keyword>
<dbReference type="GO" id="GO:0005509">
    <property type="term" value="F:calcium ion binding"/>
    <property type="evidence" value="ECO:0007669"/>
    <property type="project" value="InterPro"/>
</dbReference>
<dbReference type="PROSITE" id="PS00010">
    <property type="entry name" value="ASX_HYDROXYL"/>
    <property type="match status" value="2"/>
</dbReference>
<name>L5L7T4_PTEAL</name>
<dbReference type="SMART" id="SM00179">
    <property type="entry name" value="EGF_CA"/>
    <property type="match status" value="2"/>
</dbReference>
<evidence type="ECO:0000256" key="5">
    <source>
        <dbReference type="ARBA" id="ARBA00023180"/>
    </source>
</evidence>